<evidence type="ECO:0000313" key="5">
    <source>
        <dbReference type="Proteomes" id="UP000198806"/>
    </source>
</evidence>
<keyword evidence="1 4" id="KW-0808">Transferase</keyword>
<name>A0A1I5CY30_9FIRM</name>
<evidence type="ECO:0000259" key="3">
    <source>
        <dbReference type="PROSITE" id="PS51186"/>
    </source>
</evidence>
<evidence type="ECO:0000256" key="2">
    <source>
        <dbReference type="ARBA" id="ARBA00023315"/>
    </source>
</evidence>
<dbReference type="PANTHER" id="PTHR43800:SF1">
    <property type="entry name" value="PEPTIDYL-LYSINE N-ACETYLTRANSFERASE YJAB"/>
    <property type="match status" value="1"/>
</dbReference>
<dbReference type="CDD" id="cd04301">
    <property type="entry name" value="NAT_SF"/>
    <property type="match status" value="1"/>
</dbReference>
<evidence type="ECO:0000313" key="4">
    <source>
        <dbReference type="EMBL" id="SFN91869.1"/>
    </source>
</evidence>
<organism evidence="4 5">
    <name type="scientific">Anaerocolumna aminovalerica</name>
    <dbReference type="NCBI Taxonomy" id="1527"/>
    <lineage>
        <taxon>Bacteria</taxon>
        <taxon>Bacillati</taxon>
        <taxon>Bacillota</taxon>
        <taxon>Clostridia</taxon>
        <taxon>Lachnospirales</taxon>
        <taxon>Lachnospiraceae</taxon>
        <taxon>Anaerocolumna</taxon>
    </lineage>
</organism>
<dbReference type="AlphaFoldDB" id="A0A1I5CY30"/>
<dbReference type="SUPFAM" id="SSF55729">
    <property type="entry name" value="Acyl-CoA N-acyltransferases (Nat)"/>
    <property type="match status" value="1"/>
</dbReference>
<gene>
    <name evidence="4" type="ORF">SAMN04489757_104109</name>
</gene>
<dbReference type="OrthoDB" id="88131at2"/>
<dbReference type="Pfam" id="PF13673">
    <property type="entry name" value="Acetyltransf_10"/>
    <property type="match status" value="1"/>
</dbReference>
<dbReference type="InterPro" id="IPR000182">
    <property type="entry name" value="GNAT_dom"/>
</dbReference>
<dbReference type="InterPro" id="IPR016181">
    <property type="entry name" value="Acyl_CoA_acyltransferase"/>
</dbReference>
<feature type="domain" description="N-acetyltransferase" evidence="3">
    <location>
        <begin position="1"/>
        <end position="140"/>
    </location>
</feature>
<dbReference type="RefSeq" id="WP_091684463.1">
    <property type="nucleotide sequence ID" value="NZ_BAABFM010000079.1"/>
</dbReference>
<dbReference type="NCBIfam" id="NF007853">
    <property type="entry name" value="PRK10562.1"/>
    <property type="match status" value="1"/>
</dbReference>
<dbReference type="GO" id="GO:0016747">
    <property type="term" value="F:acyltransferase activity, transferring groups other than amino-acyl groups"/>
    <property type="evidence" value="ECO:0007669"/>
    <property type="project" value="InterPro"/>
</dbReference>
<evidence type="ECO:0000256" key="1">
    <source>
        <dbReference type="ARBA" id="ARBA00022679"/>
    </source>
</evidence>
<proteinExistence type="predicted"/>
<dbReference type="STRING" id="1527.SAMN04489757_104109"/>
<reference evidence="4 5" key="1">
    <citation type="submission" date="2016-10" db="EMBL/GenBank/DDBJ databases">
        <authorList>
            <person name="de Groot N.N."/>
        </authorList>
    </citation>
    <scope>NUCLEOTIDE SEQUENCE [LARGE SCALE GENOMIC DNA]</scope>
    <source>
        <strain evidence="4 5">DSM 1283</strain>
    </source>
</reference>
<keyword evidence="2" id="KW-0012">Acyltransferase</keyword>
<accession>A0A1I5CY30</accession>
<dbReference type="EMBL" id="FOWD01000004">
    <property type="protein sequence ID" value="SFN91869.1"/>
    <property type="molecule type" value="Genomic_DNA"/>
</dbReference>
<keyword evidence="5" id="KW-1185">Reference proteome</keyword>
<dbReference type="PANTHER" id="PTHR43800">
    <property type="entry name" value="PEPTIDYL-LYSINE N-ACETYLTRANSFERASE YJAB"/>
    <property type="match status" value="1"/>
</dbReference>
<dbReference type="Proteomes" id="UP000198806">
    <property type="component" value="Unassembled WGS sequence"/>
</dbReference>
<dbReference type="PROSITE" id="PS51186">
    <property type="entry name" value="GNAT"/>
    <property type="match status" value="1"/>
</dbReference>
<dbReference type="Gene3D" id="3.40.630.30">
    <property type="match status" value="1"/>
</dbReference>
<sequence>MIREFMLKDLDSIMELWLETNKQAHDFIDNSYWDNNFKSVKEMLPQSTIYVYEHNSQIQGFIGLIDDYIAGIFISKDNQSRGIGKKLLNYTKEKYMKLSLQVYQRNARAVQFYLREGFTISKEQIDEGTGEIEYIMEWSR</sequence>
<protein>
    <submittedName>
        <fullName evidence="4">Putative acetyltransferase</fullName>
    </submittedName>
</protein>